<protein>
    <submittedName>
        <fullName evidence="1">Uncharacterized protein</fullName>
    </submittedName>
</protein>
<sequence>MAGGTGFEPVLAESESAVLPLDDPPSEIGDIGTKLDYTSLPKITMDAY</sequence>
<proteinExistence type="predicted"/>
<reference evidence="1" key="1">
    <citation type="submission" date="2010-01" db="EMBL/GenBank/DDBJ databases">
        <title>Genome fragments of uncultured bacteria from the North Pacific subtropical Gyre.</title>
        <authorList>
            <person name="Pham V.D."/>
            <person name="Delong E.F."/>
        </authorList>
    </citation>
    <scope>NUCLEOTIDE SEQUENCE</scope>
</reference>
<name>E7C603_9GAMM</name>
<accession>E7C603</accession>
<evidence type="ECO:0000313" key="1">
    <source>
        <dbReference type="EMBL" id="ADI22877.1"/>
    </source>
</evidence>
<organism evidence="1">
    <name type="scientific">uncultured gamma proteobacterium HF0500_32L01</name>
    <dbReference type="NCBI Taxonomy" id="723574"/>
    <lineage>
        <taxon>Bacteria</taxon>
        <taxon>Pseudomonadati</taxon>
        <taxon>Pseudomonadota</taxon>
        <taxon>Gammaproteobacteria</taxon>
        <taxon>environmental samples</taxon>
    </lineage>
</organism>
<dbReference type="EMBL" id="GU567999">
    <property type="protein sequence ID" value="ADI22877.1"/>
    <property type="molecule type" value="Genomic_DNA"/>
</dbReference>
<dbReference type="AlphaFoldDB" id="E7C603"/>